<name>A0A162QAI4_9CRUS</name>
<proteinExistence type="predicted"/>
<evidence type="ECO:0000256" key="1">
    <source>
        <dbReference type="SAM" id="Phobius"/>
    </source>
</evidence>
<gene>
    <name evidence="2" type="ORF">APZ42_014053</name>
</gene>
<feature type="transmembrane region" description="Helical" evidence="1">
    <location>
        <begin position="49"/>
        <end position="69"/>
    </location>
</feature>
<comment type="caution">
    <text evidence="2">The sequence shown here is derived from an EMBL/GenBank/DDBJ whole genome shotgun (WGS) entry which is preliminary data.</text>
</comment>
<feature type="transmembrane region" description="Helical" evidence="1">
    <location>
        <begin position="6"/>
        <end position="29"/>
    </location>
</feature>
<dbReference type="EMBL" id="LRGB01000367">
    <property type="protein sequence ID" value="KZS19514.1"/>
    <property type="molecule type" value="Genomic_DNA"/>
</dbReference>
<keyword evidence="1" id="KW-0472">Membrane</keyword>
<dbReference type="AlphaFoldDB" id="A0A162QAI4"/>
<sequence length="83" mass="9386">MSHSLIFVLHPCLHYSNVFLCLVTTAMLLRQKKNGDLMSICPLITLKLILVNLLLNFTTWMSNFIGIVYRLPNFPVGSHNSPA</sequence>
<keyword evidence="1" id="KW-0812">Transmembrane</keyword>
<reference evidence="2 3" key="1">
    <citation type="submission" date="2016-03" db="EMBL/GenBank/DDBJ databases">
        <title>EvidentialGene: Evidence-directed Construction of Genes on Genomes.</title>
        <authorList>
            <person name="Gilbert D.G."/>
            <person name="Choi J.-H."/>
            <person name="Mockaitis K."/>
            <person name="Colbourne J."/>
            <person name="Pfrender M."/>
        </authorList>
    </citation>
    <scope>NUCLEOTIDE SEQUENCE [LARGE SCALE GENOMIC DNA]</scope>
    <source>
        <strain evidence="2 3">Xinb3</strain>
        <tissue evidence="2">Complete organism</tissue>
    </source>
</reference>
<organism evidence="2 3">
    <name type="scientific">Daphnia magna</name>
    <dbReference type="NCBI Taxonomy" id="35525"/>
    <lineage>
        <taxon>Eukaryota</taxon>
        <taxon>Metazoa</taxon>
        <taxon>Ecdysozoa</taxon>
        <taxon>Arthropoda</taxon>
        <taxon>Crustacea</taxon>
        <taxon>Branchiopoda</taxon>
        <taxon>Diplostraca</taxon>
        <taxon>Cladocera</taxon>
        <taxon>Anomopoda</taxon>
        <taxon>Daphniidae</taxon>
        <taxon>Daphnia</taxon>
    </lineage>
</organism>
<evidence type="ECO:0000313" key="3">
    <source>
        <dbReference type="Proteomes" id="UP000076858"/>
    </source>
</evidence>
<keyword evidence="1" id="KW-1133">Transmembrane helix</keyword>
<evidence type="ECO:0000313" key="2">
    <source>
        <dbReference type="EMBL" id="KZS19514.1"/>
    </source>
</evidence>
<dbReference type="Proteomes" id="UP000076858">
    <property type="component" value="Unassembled WGS sequence"/>
</dbReference>
<accession>A0A162QAI4</accession>
<keyword evidence="3" id="KW-1185">Reference proteome</keyword>
<protein>
    <submittedName>
        <fullName evidence="2">Uncharacterized protein</fullName>
    </submittedName>
</protein>